<dbReference type="eggNOG" id="COG3299">
    <property type="taxonomic scope" value="Bacteria"/>
</dbReference>
<sequence length="478" mass="50598">MNDIRDELADIEAVDPATFRDTGTGAYGLTPGGFVPKPYGRLVAEGLALAREMFGPDVDTGPGSVLRRVVELTSIEHARTYTMLSGLVDDLTVPTARGQALDRLGEELGLPRPFEAATGTVDLSFVGAFPDGIESLTLPAGARLLSGGGHHAALSRSVVLTPSRTTQSVPVAAFHPGPEHNLDGATPETTLATWNALDPGLDAVAALASLRGGASLEDVVAITQPAPLTGGEMRWPDTRYRQLLLRAPRSVWTTRAIEIAVGLVPGVRQVKVIDRYGGLDIDQPIFGNFSFGETVFGTERDLASPYMFTILVAPTAAAVWQGADGLAAAISEAVEDLRPIGLFPDIREAIEVGVGVRADLVIDGVPLSTGTRAVVNASDPAQVLKARLMERVRAYIEGLDFGASISPARITWALMSEPGVADVRNLRLIRYPRDAATIDFFGVADTSGARELECGEALRTGADEIAVYIDDPDDLTII</sequence>
<comment type="caution">
    <text evidence="1">The sequence shown here is derived from an EMBL/GenBank/DDBJ whole genome shotgun (WGS) entry which is preliminary data.</text>
</comment>
<dbReference type="OrthoDB" id="8617324at2"/>
<dbReference type="RefSeq" id="WP_009542157.1">
    <property type="nucleotide sequence ID" value="NZ_ANHY01000020.1"/>
</dbReference>
<dbReference type="Proteomes" id="UP000009881">
    <property type="component" value="Unassembled WGS sequence"/>
</dbReference>
<name>K9GRA7_9PROT</name>
<organism evidence="1 2">
    <name type="scientific">Caenispirillum salinarum AK4</name>
    <dbReference type="NCBI Taxonomy" id="1238182"/>
    <lineage>
        <taxon>Bacteria</taxon>
        <taxon>Pseudomonadati</taxon>
        <taxon>Pseudomonadota</taxon>
        <taxon>Alphaproteobacteria</taxon>
        <taxon>Rhodospirillales</taxon>
        <taxon>Novispirillaceae</taxon>
        <taxon>Caenispirillum</taxon>
    </lineage>
</organism>
<protein>
    <submittedName>
        <fullName evidence="1">Uncharacterized protein</fullName>
    </submittedName>
</protein>
<keyword evidence="2" id="KW-1185">Reference proteome</keyword>
<dbReference type="AlphaFoldDB" id="K9GRA7"/>
<proteinExistence type="predicted"/>
<evidence type="ECO:0000313" key="1">
    <source>
        <dbReference type="EMBL" id="EKV27259.1"/>
    </source>
</evidence>
<accession>K9GRA7</accession>
<dbReference type="EMBL" id="ANHY01000020">
    <property type="protein sequence ID" value="EKV27259.1"/>
    <property type="molecule type" value="Genomic_DNA"/>
</dbReference>
<gene>
    <name evidence="1" type="ORF">C882_1761</name>
</gene>
<evidence type="ECO:0000313" key="2">
    <source>
        <dbReference type="Proteomes" id="UP000009881"/>
    </source>
</evidence>
<reference evidence="1 2" key="1">
    <citation type="journal article" date="2013" name="Genome Announc.">
        <title>Draft Genome Sequence of an Alphaproteobacterium, Caenispirillum salinarum AK4(T), Isolated from a Solar Saltern.</title>
        <authorList>
            <person name="Khatri I."/>
            <person name="Singh A."/>
            <person name="Korpole S."/>
            <person name="Pinnaka A.K."/>
            <person name="Subramanian S."/>
        </authorList>
    </citation>
    <scope>NUCLEOTIDE SEQUENCE [LARGE SCALE GENOMIC DNA]</scope>
    <source>
        <strain evidence="1 2">AK4</strain>
    </source>
</reference>
<dbReference type="STRING" id="1238182.C882_1761"/>